<reference evidence="2 3" key="1">
    <citation type="submission" date="2019-02" db="EMBL/GenBank/DDBJ databases">
        <title>Pedobacter sp. RP-3-8 sp. nov., isolated from Arctic soil.</title>
        <authorList>
            <person name="Dahal R.H."/>
        </authorList>
    </citation>
    <scope>NUCLEOTIDE SEQUENCE [LARGE SCALE GENOMIC DNA]</scope>
    <source>
        <strain evidence="2 3">RP-3-8</strain>
    </source>
</reference>
<evidence type="ECO:0000313" key="2">
    <source>
        <dbReference type="EMBL" id="TCC87840.1"/>
    </source>
</evidence>
<keyword evidence="3" id="KW-1185">Reference proteome</keyword>
<protein>
    <submittedName>
        <fullName evidence="2">Uncharacterized protein</fullName>
    </submittedName>
</protein>
<keyword evidence="1" id="KW-0732">Signal</keyword>
<dbReference type="EMBL" id="SJSM01000022">
    <property type="protein sequence ID" value="TCC87840.1"/>
    <property type="molecule type" value="Genomic_DNA"/>
</dbReference>
<dbReference type="OrthoDB" id="756364at2"/>
<name>A0A4R0MMB4_9SPHI</name>
<comment type="caution">
    <text evidence="2">The sequence shown here is derived from an EMBL/GenBank/DDBJ whole genome shotgun (WGS) entry which is preliminary data.</text>
</comment>
<feature type="signal peptide" evidence="1">
    <location>
        <begin position="1"/>
        <end position="26"/>
    </location>
</feature>
<accession>A0A4R0MMB4</accession>
<sequence length="254" mass="26055">MKTKITTFRLLTIAFVLFALPIGALAQTFPLYLCGDGTAILKPDATTTGTLKAGDKVVWQEFSTADAPMNTATELTVITDGVAPDFQVGGSGLSDGEHRYKVFIKTATASCSGDVSPALALYNLPDASVTLGSPSQSTFCEGGSHPTIQASTLTATATTINALLTDVSYVYSWTATKNTVAVADITTIGTQTANTFTLNNLATAGSYVLTASIKYAVAAGQLKSGDALGCVKSSGASSAITVSPKPATPTITFN</sequence>
<dbReference type="AlphaFoldDB" id="A0A4R0MMB4"/>
<feature type="chain" id="PRO_5020289023" evidence="1">
    <location>
        <begin position="27"/>
        <end position="254"/>
    </location>
</feature>
<evidence type="ECO:0000256" key="1">
    <source>
        <dbReference type="SAM" id="SignalP"/>
    </source>
</evidence>
<evidence type="ECO:0000313" key="3">
    <source>
        <dbReference type="Proteomes" id="UP000291117"/>
    </source>
</evidence>
<proteinExistence type="predicted"/>
<gene>
    <name evidence="2" type="ORF">EZ444_22175</name>
</gene>
<dbReference type="RefSeq" id="WP_131611462.1">
    <property type="nucleotide sequence ID" value="NZ_SJSM01000022.1"/>
</dbReference>
<organism evidence="2 3">
    <name type="scientific">Pedobacter hiemivivus</name>
    <dbReference type="NCBI Taxonomy" id="2530454"/>
    <lineage>
        <taxon>Bacteria</taxon>
        <taxon>Pseudomonadati</taxon>
        <taxon>Bacteroidota</taxon>
        <taxon>Sphingobacteriia</taxon>
        <taxon>Sphingobacteriales</taxon>
        <taxon>Sphingobacteriaceae</taxon>
        <taxon>Pedobacter</taxon>
    </lineage>
</organism>
<dbReference type="Proteomes" id="UP000291117">
    <property type="component" value="Unassembled WGS sequence"/>
</dbReference>